<organism evidence="4 5">
    <name type="scientific">Rubroshorea leprosula</name>
    <dbReference type="NCBI Taxonomy" id="152421"/>
    <lineage>
        <taxon>Eukaryota</taxon>
        <taxon>Viridiplantae</taxon>
        <taxon>Streptophyta</taxon>
        <taxon>Embryophyta</taxon>
        <taxon>Tracheophyta</taxon>
        <taxon>Spermatophyta</taxon>
        <taxon>Magnoliopsida</taxon>
        <taxon>eudicotyledons</taxon>
        <taxon>Gunneridae</taxon>
        <taxon>Pentapetalae</taxon>
        <taxon>rosids</taxon>
        <taxon>malvids</taxon>
        <taxon>Malvales</taxon>
        <taxon>Dipterocarpaceae</taxon>
        <taxon>Rubroshorea</taxon>
    </lineage>
</organism>
<reference evidence="4 5" key="1">
    <citation type="journal article" date="2021" name="Commun. Biol.">
        <title>The genome of Shorea leprosula (Dipterocarpaceae) highlights the ecological relevance of drought in aseasonal tropical rainforests.</title>
        <authorList>
            <person name="Ng K.K.S."/>
            <person name="Kobayashi M.J."/>
            <person name="Fawcett J.A."/>
            <person name="Hatakeyama M."/>
            <person name="Paape T."/>
            <person name="Ng C.H."/>
            <person name="Ang C.C."/>
            <person name="Tnah L.H."/>
            <person name="Lee C.T."/>
            <person name="Nishiyama T."/>
            <person name="Sese J."/>
            <person name="O'Brien M.J."/>
            <person name="Copetti D."/>
            <person name="Mohd Noor M.I."/>
            <person name="Ong R.C."/>
            <person name="Putra M."/>
            <person name="Sireger I.Z."/>
            <person name="Indrioko S."/>
            <person name="Kosugi Y."/>
            <person name="Izuno A."/>
            <person name="Isagi Y."/>
            <person name="Lee S.L."/>
            <person name="Shimizu K.K."/>
        </authorList>
    </citation>
    <scope>NUCLEOTIDE SEQUENCE [LARGE SCALE GENOMIC DNA]</scope>
    <source>
        <strain evidence="4">214</strain>
    </source>
</reference>
<accession>A0AAV5I005</accession>
<dbReference type="PANTHER" id="PTHR33142:SF13">
    <property type="entry name" value="CYCLIN-DEPENDENT PROTEIN KINASE INHIBITOR SMR1"/>
    <property type="match status" value="1"/>
</dbReference>
<protein>
    <recommendedName>
        <fullName evidence="6">Cyclin-dependent protein kinase inhibitor SMR1</fullName>
    </recommendedName>
</protein>
<dbReference type="InterPro" id="IPR040389">
    <property type="entry name" value="SMR"/>
</dbReference>
<gene>
    <name evidence="4" type="ORF">SLEP1_g5470</name>
</gene>
<dbReference type="Proteomes" id="UP001054252">
    <property type="component" value="Unassembled WGS sequence"/>
</dbReference>
<keyword evidence="5" id="KW-1185">Reference proteome</keyword>
<evidence type="ECO:0000256" key="3">
    <source>
        <dbReference type="SAM" id="MobiDB-lite"/>
    </source>
</evidence>
<keyword evidence="2" id="KW-0131">Cell cycle</keyword>
<name>A0AAV5I005_9ROSI</name>
<dbReference type="AlphaFoldDB" id="A0AAV5I005"/>
<evidence type="ECO:0000313" key="5">
    <source>
        <dbReference type="Proteomes" id="UP001054252"/>
    </source>
</evidence>
<sequence length="116" mass="13389">MSTDLELCQELPKIKISAIKIETPDRFNVIQQQQQESSSSDEDQECRTPTSQEHKIPTVLCCPPAPRKPKRRPISCKRKLFSELEFFEIVNRDEVDAFFETGFDLVSISKRRCPCA</sequence>
<dbReference type="GO" id="GO:0032875">
    <property type="term" value="P:regulation of DNA endoreduplication"/>
    <property type="evidence" value="ECO:0007669"/>
    <property type="project" value="InterPro"/>
</dbReference>
<proteinExistence type="predicted"/>
<comment type="caution">
    <text evidence="4">The sequence shown here is derived from an EMBL/GenBank/DDBJ whole genome shotgun (WGS) entry which is preliminary data.</text>
</comment>
<dbReference type="PANTHER" id="PTHR33142">
    <property type="entry name" value="CYCLIN-DEPENDENT PROTEIN KINASE INHIBITOR SMR13"/>
    <property type="match status" value="1"/>
</dbReference>
<evidence type="ECO:0000313" key="4">
    <source>
        <dbReference type="EMBL" id="GKU91621.1"/>
    </source>
</evidence>
<evidence type="ECO:0000256" key="2">
    <source>
        <dbReference type="ARBA" id="ARBA00023306"/>
    </source>
</evidence>
<evidence type="ECO:0008006" key="6">
    <source>
        <dbReference type="Google" id="ProtNLM"/>
    </source>
</evidence>
<feature type="region of interest" description="Disordered" evidence="3">
    <location>
        <begin position="29"/>
        <end position="53"/>
    </location>
</feature>
<evidence type="ECO:0000256" key="1">
    <source>
        <dbReference type="ARBA" id="ARBA00023013"/>
    </source>
</evidence>
<keyword evidence="1" id="KW-0649">Protein kinase inhibitor</keyword>
<dbReference type="EMBL" id="BPVZ01000005">
    <property type="protein sequence ID" value="GKU91621.1"/>
    <property type="molecule type" value="Genomic_DNA"/>
</dbReference>
<dbReference type="GO" id="GO:0004860">
    <property type="term" value="F:protein kinase inhibitor activity"/>
    <property type="evidence" value="ECO:0007669"/>
    <property type="project" value="UniProtKB-KW"/>
</dbReference>